<dbReference type="RefSeq" id="WP_137402907.1">
    <property type="nucleotide sequence ID" value="NZ_BMIU01000026.1"/>
</dbReference>
<evidence type="ECO:0000313" key="1">
    <source>
        <dbReference type="EMBL" id="GGF46923.1"/>
    </source>
</evidence>
<protein>
    <recommendedName>
        <fullName evidence="3">Asparagine synthetase domain-containing protein</fullName>
    </recommendedName>
</protein>
<keyword evidence="2" id="KW-1185">Reference proteome</keyword>
<dbReference type="Proteomes" id="UP000647339">
    <property type="component" value="Unassembled WGS sequence"/>
</dbReference>
<dbReference type="EMBL" id="BMIU01000026">
    <property type="protein sequence ID" value="GGF46923.1"/>
    <property type="molecule type" value="Genomic_DNA"/>
</dbReference>
<gene>
    <name evidence="1" type="ORF">GCM10011339_39350</name>
</gene>
<sequence>MAKILAAYFNSAASKDRYRLRLESIGRFLTNEFATDHSIKYIESSNVFIVIVGFNESLDISEDQGLLGFSNTGKWYDEAVYPDGNFFIYRKSQGSLELISDLAGTRSIWYYKADEFFSFSSMQIPLILLKGDFNFNSKVVPWMISSGSLGPGYSWDKELSLLPRNTSLKFHLTTREICITKITRLSVSSISNKKSLLKKFNEILSESISSLNISPQHTVHLLSGGLESRLLLIFLAIPKKLKCVTWGSIEAINSKKSDVGIAKRLTDRFKLDHDIYTLDEPALKPQFILDEFLKYGEGRVDHMYGYLDGFKLWKSFARKNIHTVIRGDHNFGRYKSPSEKMVRKAIGCEFISDVEDKILIEARILQNVPDWLLKEKYESNLDYADRIGIDFRHPYINSALNDLKHCFVEVNNPLMNNRLVGFSFSIPNNFSQEKKVTRDINGRFIREISYAKPHSSESLNSVLSGRFKGVLLEILKGATKEDLADICLDEMFIQGIIKGIESKSATHHDRGVSNFIKKLIPKRLKKRGTAFKRNKVPEIRLAFRVVMLLNMARKIRGIMRNNT</sequence>
<evidence type="ECO:0000313" key="2">
    <source>
        <dbReference type="Proteomes" id="UP000647339"/>
    </source>
</evidence>
<organism evidence="1 2">
    <name type="scientific">Echinicola rosea</name>
    <dbReference type="NCBI Taxonomy" id="1807691"/>
    <lineage>
        <taxon>Bacteria</taxon>
        <taxon>Pseudomonadati</taxon>
        <taxon>Bacteroidota</taxon>
        <taxon>Cytophagia</taxon>
        <taxon>Cytophagales</taxon>
        <taxon>Cyclobacteriaceae</taxon>
        <taxon>Echinicola</taxon>
    </lineage>
</organism>
<comment type="caution">
    <text evidence="1">The sequence shown here is derived from an EMBL/GenBank/DDBJ whole genome shotgun (WGS) entry which is preliminary data.</text>
</comment>
<dbReference type="Gene3D" id="3.40.50.620">
    <property type="entry name" value="HUPs"/>
    <property type="match status" value="1"/>
</dbReference>
<accession>A0ABQ1V9P3</accession>
<name>A0ABQ1V9P3_9BACT</name>
<evidence type="ECO:0008006" key="3">
    <source>
        <dbReference type="Google" id="ProtNLM"/>
    </source>
</evidence>
<reference evidence="2" key="1">
    <citation type="journal article" date="2019" name="Int. J. Syst. Evol. Microbiol.">
        <title>The Global Catalogue of Microorganisms (GCM) 10K type strain sequencing project: providing services to taxonomists for standard genome sequencing and annotation.</title>
        <authorList>
            <consortium name="The Broad Institute Genomics Platform"/>
            <consortium name="The Broad Institute Genome Sequencing Center for Infectious Disease"/>
            <person name="Wu L."/>
            <person name="Ma J."/>
        </authorList>
    </citation>
    <scope>NUCLEOTIDE SEQUENCE [LARGE SCALE GENOMIC DNA]</scope>
    <source>
        <strain evidence="2">CGMCC 1.15407</strain>
    </source>
</reference>
<proteinExistence type="predicted"/>
<dbReference type="InterPro" id="IPR014729">
    <property type="entry name" value="Rossmann-like_a/b/a_fold"/>
</dbReference>
<dbReference type="SUPFAM" id="SSF52402">
    <property type="entry name" value="Adenine nucleotide alpha hydrolases-like"/>
    <property type="match status" value="1"/>
</dbReference>